<protein>
    <submittedName>
        <fullName evidence="1">Uncharacterized protein</fullName>
    </submittedName>
</protein>
<organism evidence="1 2">
    <name type="scientific">Parageobacillus thermantarcticus</name>
    <dbReference type="NCBI Taxonomy" id="186116"/>
    <lineage>
        <taxon>Bacteria</taxon>
        <taxon>Bacillati</taxon>
        <taxon>Bacillota</taxon>
        <taxon>Bacilli</taxon>
        <taxon>Bacillales</taxon>
        <taxon>Anoxybacillaceae</taxon>
        <taxon>Parageobacillus</taxon>
    </lineage>
</organism>
<gene>
    <name evidence="1" type="ORF">SAMN05192569_103921</name>
</gene>
<keyword evidence="2" id="KW-1185">Reference proteome</keyword>
<evidence type="ECO:0000313" key="1">
    <source>
        <dbReference type="EMBL" id="SFA52947.1"/>
    </source>
</evidence>
<sequence>MLTKTNNRLRLSMFAIISSLVFGFSTLLSPLKSEAVISNDIPNHSEINSEITNIVIAYTKFDEKKNKIVITNKKELKNQLNLINNAPSYNEVVSVIKKFNKVINSAEGKKLKESILEEVNTQYNNIVSIQKISGCGAASIAGFAHTTAFTGLMTLAGISGPAGWAIGTGVAAVWLGASAAAGCL</sequence>
<accession>A0A1I0TML3</accession>
<dbReference type="EMBL" id="FOJS01000039">
    <property type="protein sequence ID" value="SFA52947.1"/>
    <property type="molecule type" value="Genomic_DNA"/>
</dbReference>
<dbReference type="RefSeq" id="WP_208601818.1">
    <property type="nucleotide sequence ID" value="NZ_FOJS01000039.1"/>
</dbReference>
<proteinExistence type="predicted"/>
<name>A0A1I0TML3_9BACL</name>
<evidence type="ECO:0000313" key="2">
    <source>
        <dbReference type="Proteomes" id="UP000198650"/>
    </source>
</evidence>
<reference evidence="2" key="1">
    <citation type="submission" date="2016-10" db="EMBL/GenBank/DDBJ databases">
        <authorList>
            <person name="Varghese N."/>
            <person name="Submissions S."/>
        </authorList>
    </citation>
    <scope>NUCLEOTIDE SEQUENCE [LARGE SCALE GENOMIC DNA]</scope>
    <source>
        <strain evidence="2">M1</strain>
    </source>
</reference>
<dbReference type="AlphaFoldDB" id="A0A1I0TML3"/>
<dbReference type="Proteomes" id="UP000198650">
    <property type="component" value="Unassembled WGS sequence"/>
</dbReference>